<gene>
    <name evidence="2" type="primary">sucD_3</name>
    <name evidence="2" type="ORF">NCTC8297_04066</name>
</gene>
<dbReference type="GO" id="GO:0004776">
    <property type="term" value="F:succinate-CoA ligase (GDP-forming) activity"/>
    <property type="evidence" value="ECO:0007669"/>
    <property type="project" value="TreeGrafter"/>
</dbReference>
<dbReference type="AlphaFoldDB" id="A0A379TGP4"/>
<dbReference type="SMART" id="SM00881">
    <property type="entry name" value="CoA_binding"/>
    <property type="match status" value="1"/>
</dbReference>
<evidence type="ECO:0000313" key="2">
    <source>
        <dbReference type="EMBL" id="SUG48755.1"/>
    </source>
</evidence>
<keyword evidence="2" id="KW-0436">Ligase</keyword>
<dbReference type="PANTHER" id="PTHR11117">
    <property type="entry name" value="SUCCINYL-COA LIGASE SUBUNIT ALPHA"/>
    <property type="match status" value="1"/>
</dbReference>
<organism evidence="2 3">
    <name type="scientific">Salmonella enterica subsp. arizonae</name>
    <dbReference type="NCBI Taxonomy" id="59203"/>
    <lineage>
        <taxon>Bacteria</taxon>
        <taxon>Pseudomonadati</taxon>
        <taxon>Pseudomonadota</taxon>
        <taxon>Gammaproteobacteria</taxon>
        <taxon>Enterobacterales</taxon>
        <taxon>Enterobacteriaceae</taxon>
        <taxon>Salmonella</taxon>
    </lineage>
</organism>
<dbReference type="EC" id="6.2.1.5" evidence="2"/>
<dbReference type="InterPro" id="IPR036291">
    <property type="entry name" value="NAD(P)-bd_dom_sf"/>
</dbReference>
<dbReference type="GO" id="GO:0004775">
    <property type="term" value="F:succinate-CoA ligase (ADP-forming) activity"/>
    <property type="evidence" value="ECO:0007669"/>
    <property type="project" value="UniProtKB-EC"/>
</dbReference>
<evidence type="ECO:0000313" key="3">
    <source>
        <dbReference type="Proteomes" id="UP000254741"/>
    </source>
</evidence>
<dbReference type="InterPro" id="IPR003781">
    <property type="entry name" value="CoA-bd"/>
</dbReference>
<protein>
    <submittedName>
        <fullName evidence="2">Succinyl-CoA synthetase subunit alpha</fullName>
        <ecNumber evidence="2">6.2.1.5</ecNumber>
    </submittedName>
</protein>
<dbReference type="Pfam" id="PF02629">
    <property type="entry name" value="CoA_binding"/>
    <property type="match status" value="1"/>
</dbReference>
<proteinExistence type="predicted"/>
<dbReference type="GO" id="GO:0006099">
    <property type="term" value="P:tricarboxylic acid cycle"/>
    <property type="evidence" value="ECO:0007669"/>
    <property type="project" value="TreeGrafter"/>
</dbReference>
<dbReference type="Proteomes" id="UP000254741">
    <property type="component" value="Unassembled WGS sequence"/>
</dbReference>
<dbReference type="PANTHER" id="PTHR11117:SF2">
    <property type="entry name" value="SUCCINATE--COA LIGASE [ADP_GDP-FORMING] SUBUNIT ALPHA, MITOCHONDRIAL"/>
    <property type="match status" value="1"/>
</dbReference>
<dbReference type="SUPFAM" id="SSF51735">
    <property type="entry name" value="NAD(P)-binding Rossmann-fold domains"/>
    <property type="match status" value="1"/>
</dbReference>
<dbReference type="EMBL" id="UGXG01000002">
    <property type="protein sequence ID" value="SUG48755.1"/>
    <property type="molecule type" value="Genomic_DNA"/>
</dbReference>
<sequence length="99" mass="10313">MVGGVTPGKGGTTHLGLPVFNTVREAVDATGATASVIYVPAPFCKDSILEAIDAGIKLIITITEGIPTLDMLTVKVKLDEAGVRMIGPNCPGVYNSRRM</sequence>
<reference evidence="2 3" key="1">
    <citation type="submission" date="2018-06" db="EMBL/GenBank/DDBJ databases">
        <authorList>
            <consortium name="Pathogen Informatics"/>
            <person name="Doyle S."/>
        </authorList>
    </citation>
    <scope>NUCLEOTIDE SEQUENCE [LARGE SCALE GENOMIC DNA]</scope>
    <source>
        <strain evidence="2 3">NCTC8297</strain>
    </source>
</reference>
<name>A0A379TGP4_SALER</name>
<dbReference type="Gene3D" id="3.40.50.720">
    <property type="entry name" value="NAD(P)-binding Rossmann-like Domain"/>
    <property type="match status" value="1"/>
</dbReference>
<dbReference type="GO" id="GO:0009361">
    <property type="term" value="C:succinate-CoA ligase complex (ADP-forming)"/>
    <property type="evidence" value="ECO:0007669"/>
    <property type="project" value="TreeGrafter"/>
</dbReference>
<evidence type="ECO:0000259" key="1">
    <source>
        <dbReference type="SMART" id="SM00881"/>
    </source>
</evidence>
<accession>A0A379TGP4</accession>
<feature type="domain" description="CoA-binding" evidence="1">
    <location>
        <begin position="1"/>
        <end position="66"/>
    </location>
</feature>